<proteinExistence type="inferred from homology"/>
<evidence type="ECO:0000259" key="16">
    <source>
        <dbReference type="Pfam" id="PF17900"/>
    </source>
</evidence>
<name>A0ABW1LZ84_9ACTN</name>
<dbReference type="Gene3D" id="1.10.390.10">
    <property type="entry name" value="Neutral Protease Domain 2"/>
    <property type="match status" value="1"/>
</dbReference>
<keyword evidence="14" id="KW-0472">Membrane</keyword>
<evidence type="ECO:0000256" key="12">
    <source>
        <dbReference type="ARBA" id="ARBA00031533"/>
    </source>
</evidence>
<feature type="compositionally biased region" description="Low complexity" evidence="13">
    <location>
        <begin position="33"/>
        <end position="48"/>
    </location>
</feature>
<evidence type="ECO:0000256" key="3">
    <source>
        <dbReference type="ARBA" id="ARBA00010136"/>
    </source>
</evidence>
<evidence type="ECO:0000256" key="10">
    <source>
        <dbReference type="ARBA" id="ARBA00023049"/>
    </source>
</evidence>
<keyword evidence="17" id="KW-0031">Aminopeptidase</keyword>
<evidence type="ECO:0000256" key="1">
    <source>
        <dbReference type="ARBA" id="ARBA00000098"/>
    </source>
</evidence>
<dbReference type="Pfam" id="PF17900">
    <property type="entry name" value="Peptidase_M1_N"/>
    <property type="match status" value="1"/>
</dbReference>
<dbReference type="InterPro" id="IPR042097">
    <property type="entry name" value="Aminopeptidase_N-like_N_sf"/>
</dbReference>
<dbReference type="Proteomes" id="UP001596242">
    <property type="component" value="Unassembled WGS sequence"/>
</dbReference>
<sequence>MLRTPHDPTAPEPAPKASARPATHGPPAPVPAPVRQAAPVPAARTPIPRGRRRRTSAALLTSAVSVCLLAASAPATPLGIGDHLFPHLGNPGYDVASYHLALSYPGTNDTPLQATTRIDARTTTDLDRINLDFAHGTVHSVEVDGAPATFTTAGEDLVITPVNGLDAGERTRITVRHTSDPVAAEGRDGGWVRTADGLAMANQADAAHLVFPCNDHPSDKAFFTFRITAPDGHTAVANGLPIHVDRTRAATTTWTYRTRHPMATELAQVSIGRSTVLHRTGPQGLPLRDVVPTAHREQLEPWLAKTPDQIAWMENKVGRYPFETYGLLMADVSTGFELETQTLSLFERELFTDPAYPAWYIESIMVHELAHQWFGNSVSPRTWSDLWLNEGHATWYEALYAQEKAGRPLEARMKAAYKASDRWRATGGPPAAPRAPQPGQKISIFRPIVYDGSALVLYALREEIGRTAFDRLERRWVTEHRDGTASTADFVRLASDTAGRDLTGFLNAWLHDAKTPPMPGHPDWKSTVQGPDESTAYRFMAHRPTAPEFASRPTGGPGPASGPTTHQPAVSREQTR</sequence>
<keyword evidence="14" id="KW-1133">Transmembrane helix</keyword>
<keyword evidence="6" id="KW-0645">Protease</keyword>
<comment type="caution">
    <text evidence="17">The sequence shown here is derived from an EMBL/GenBank/DDBJ whole genome shotgun (WGS) entry which is preliminary data.</text>
</comment>
<dbReference type="PANTHER" id="PTHR11533">
    <property type="entry name" value="PROTEASE M1 ZINC METALLOPROTEASE"/>
    <property type="match status" value="1"/>
</dbReference>
<dbReference type="EMBL" id="JBHSPT010000029">
    <property type="protein sequence ID" value="MFC6056172.1"/>
    <property type="molecule type" value="Genomic_DNA"/>
</dbReference>
<dbReference type="InterPro" id="IPR045357">
    <property type="entry name" value="Aminopeptidase_N-like_N"/>
</dbReference>
<dbReference type="PRINTS" id="PR00756">
    <property type="entry name" value="ALADIPTASE"/>
</dbReference>
<comment type="catalytic activity">
    <reaction evidence="1">
        <text>Release of an N-terminal amino acid, Xaa-|-Yaa- from a peptide, amide or arylamide. Xaa is preferably Ala, but may be most amino acids including Pro (slow action). When a terminal hydrophobic residue is followed by a prolyl residue, the two may be released as an intact Xaa-Pro dipeptide.</text>
        <dbReference type="EC" id="3.4.11.2"/>
    </reaction>
</comment>
<evidence type="ECO:0000259" key="15">
    <source>
        <dbReference type="Pfam" id="PF01433"/>
    </source>
</evidence>
<dbReference type="Pfam" id="PF01433">
    <property type="entry name" value="Peptidase_M1"/>
    <property type="match status" value="1"/>
</dbReference>
<evidence type="ECO:0000256" key="6">
    <source>
        <dbReference type="ARBA" id="ARBA00022670"/>
    </source>
</evidence>
<gene>
    <name evidence="17" type="ORF">ACFP50_12075</name>
</gene>
<keyword evidence="18" id="KW-1185">Reference proteome</keyword>
<evidence type="ECO:0000256" key="9">
    <source>
        <dbReference type="ARBA" id="ARBA00022833"/>
    </source>
</evidence>
<evidence type="ECO:0000256" key="11">
    <source>
        <dbReference type="ARBA" id="ARBA00029811"/>
    </source>
</evidence>
<evidence type="ECO:0000256" key="5">
    <source>
        <dbReference type="ARBA" id="ARBA00015611"/>
    </source>
</evidence>
<dbReference type="RefSeq" id="WP_386396061.1">
    <property type="nucleotide sequence ID" value="NZ_JBHSPT010000029.1"/>
</dbReference>
<dbReference type="InterPro" id="IPR050344">
    <property type="entry name" value="Peptidase_M1_aminopeptidases"/>
</dbReference>
<keyword evidence="14" id="KW-0812">Transmembrane</keyword>
<evidence type="ECO:0000256" key="7">
    <source>
        <dbReference type="ARBA" id="ARBA00022723"/>
    </source>
</evidence>
<dbReference type="SUPFAM" id="SSF55486">
    <property type="entry name" value="Metalloproteases ('zincins'), catalytic domain"/>
    <property type="match status" value="1"/>
</dbReference>
<evidence type="ECO:0000313" key="17">
    <source>
        <dbReference type="EMBL" id="MFC6056172.1"/>
    </source>
</evidence>
<evidence type="ECO:0000256" key="13">
    <source>
        <dbReference type="SAM" id="MobiDB-lite"/>
    </source>
</evidence>
<keyword evidence="8 17" id="KW-0378">Hydrolase</keyword>
<keyword evidence="10" id="KW-0482">Metalloprotease</keyword>
<feature type="domain" description="Aminopeptidase N-like N-terminal" evidence="16">
    <location>
        <begin position="203"/>
        <end position="264"/>
    </location>
</feature>
<organism evidence="17 18">
    <name type="scientific">Streptomyces pratens</name>
    <dbReference type="NCBI Taxonomy" id="887456"/>
    <lineage>
        <taxon>Bacteria</taxon>
        <taxon>Bacillati</taxon>
        <taxon>Actinomycetota</taxon>
        <taxon>Actinomycetes</taxon>
        <taxon>Kitasatosporales</taxon>
        <taxon>Streptomycetaceae</taxon>
        <taxon>Streptomyces</taxon>
    </lineage>
</organism>
<dbReference type="GO" id="GO:0004177">
    <property type="term" value="F:aminopeptidase activity"/>
    <property type="evidence" value="ECO:0007669"/>
    <property type="project" value="UniProtKB-KW"/>
</dbReference>
<evidence type="ECO:0000256" key="2">
    <source>
        <dbReference type="ARBA" id="ARBA00001947"/>
    </source>
</evidence>
<evidence type="ECO:0000256" key="4">
    <source>
        <dbReference type="ARBA" id="ARBA00012564"/>
    </source>
</evidence>
<keyword evidence="9" id="KW-0862">Zinc</keyword>
<comment type="cofactor">
    <cofactor evidence="2">
        <name>Zn(2+)</name>
        <dbReference type="ChEBI" id="CHEBI:29105"/>
    </cofactor>
</comment>
<keyword evidence="7" id="KW-0479">Metal-binding</keyword>
<dbReference type="InterPro" id="IPR027268">
    <property type="entry name" value="Peptidase_M4/M1_CTD_sf"/>
</dbReference>
<accession>A0ABW1LZ84</accession>
<dbReference type="InterPro" id="IPR014782">
    <property type="entry name" value="Peptidase_M1_dom"/>
</dbReference>
<evidence type="ECO:0000256" key="14">
    <source>
        <dbReference type="SAM" id="Phobius"/>
    </source>
</evidence>
<dbReference type="EC" id="3.4.11.2" evidence="4"/>
<dbReference type="Gene3D" id="2.60.40.1730">
    <property type="entry name" value="tricorn interacting facor f3 domain"/>
    <property type="match status" value="1"/>
</dbReference>
<comment type="similarity">
    <text evidence="3">Belongs to the peptidase M1 family.</text>
</comment>
<dbReference type="SUPFAM" id="SSF63737">
    <property type="entry name" value="Leukotriene A4 hydrolase N-terminal domain"/>
    <property type="match status" value="1"/>
</dbReference>
<feature type="domain" description="Peptidase M1 membrane alanine aminopeptidase" evidence="15">
    <location>
        <begin position="308"/>
        <end position="509"/>
    </location>
</feature>
<evidence type="ECO:0000256" key="8">
    <source>
        <dbReference type="ARBA" id="ARBA00022801"/>
    </source>
</evidence>
<feature type="region of interest" description="Disordered" evidence="13">
    <location>
        <begin position="1"/>
        <end position="54"/>
    </location>
</feature>
<protein>
    <recommendedName>
        <fullName evidence="5">Aminopeptidase N</fullName>
        <ecNumber evidence="4">3.4.11.2</ecNumber>
    </recommendedName>
    <alternativeName>
        <fullName evidence="11">Alanine aminopeptidase</fullName>
    </alternativeName>
    <alternativeName>
        <fullName evidence="12">Lysyl aminopeptidase</fullName>
    </alternativeName>
</protein>
<dbReference type="InterPro" id="IPR001930">
    <property type="entry name" value="Peptidase_M1"/>
</dbReference>
<evidence type="ECO:0000313" key="18">
    <source>
        <dbReference type="Proteomes" id="UP001596242"/>
    </source>
</evidence>
<reference evidence="18" key="1">
    <citation type="journal article" date="2019" name="Int. J. Syst. Evol. Microbiol.">
        <title>The Global Catalogue of Microorganisms (GCM) 10K type strain sequencing project: providing services to taxonomists for standard genome sequencing and annotation.</title>
        <authorList>
            <consortium name="The Broad Institute Genomics Platform"/>
            <consortium name="The Broad Institute Genome Sequencing Center for Infectious Disease"/>
            <person name="Wu L."/>
            <person name="Ma J."/>
        </authorList>
    </citation>
    <scope>NUCLEOTIDE SEQUENCE [LARGE SCALE GENOMIC DNA]</scope>
    <source>
        <strain evidence="18">JCM 12763</strain>
    </source>
</reference>
<feature type="transmembrane region" description="Helical" evidence="14">
    <location>
        <begin position="57"/>
        <end position="75"/>
    </location>
</feature>
<dbReference type="CDD" id="cd09603">
    <property type="entry name" value="M1_APN_like"/>
    <property type="match status" value="1"/>
</dbReference>
<feature type="region of interest" description="Disordered" evidence="13">
    <location>
        <begin position="514"/>
        <end position="533"/>
    </location>
</feature>
<feature type="region of interest" description="Disordered" evidence="13">
    <location>
        <begin position="539"/>
        <end position="576"/>
    </location>
</feature>